<dbReference type="Gene3D" id="3.40.50.300">
    <property type="entry name" value="P-loop containing nucleotide triphosphate hydrolases"/>
    <property type="match status" value="2"/>
</dbReference>
<proteinExistence type="inferred from homology"/>
<feature type="domain" description="DNA2/NAM7 helicase helicase" evidence="6">
    <location>
        <begin position="174"/>
        <end position="280"/>
    </location>
</feature>
<dbReference type="OrthoDB" id="9757917at2"/>
<gene>
    <name evidence="8" type="ORF">CQA53_01220</name>
</gene>
<dbReference type="Pfam" id="PF13087">
    <property type="entry name" value="AAA_12"/>
    <property type="match status" value="1"/>
</dbReference>
<comment type="caution">
    <text evidence="8">The sequence shown here is derived from an EMBL/GenBank/DDBJ whole genome shotgun (WGS) entry which is preliminary data.</text>
</comment>
<reference evidence="8 9" key="1">
    <citation type="submission" date="2018-04" db="EMBL/GenBank/DDBJ databases">
        <title>Novel Campyloabacter and Helicobacter Species and Strains.</title>
        <authorList>
            <person name="Mannion A.J."/>
            <person name="Shen Z."/>
            <person name="Fox J.G."/>
        </authorList>
    </citation>
    <scope>NUCLEOTIDE SEQUENCE [LARGE SCALE GENOMIC DNA]</scope>
    <source>
        <strain evidence="8 9">MIT 17-337</strain>
    </source>
</reference>
<dbReference type="GO" id="GO:0005524">
    <property type="term" value="F:ATP binding"/>
    <property type="evidence" value="ECO:0007669"/>
    <property type="project" value="UniProtKB-KW"/>
</dbReference>
<evidence type="ECO:0000256" key="2">
    <source>
        <dbReference type="ARBA" id="ARBA00022741"/>
    </source>
</evidence>
<dbReference type="InterPro" id="IPR041677">
    <property type="entry name" value="DNA2/NAM7_AAA_11"/>
</dbReference>
<dbReference type="PANTHER" id="PTHR43788">
    <property type="entry name" value="DNA2/NAM7 HELICASE FAMILY MEMBER"/>
    <property type="match status" value="1"/>
</dbReference>
<dbReference type="AlphaFoldDB" id="A0A3D8IST9"/>
<dbReference type="Proteomes" id="UP000256379">
    <property type="component" value="Unassembled WGS sequence"/>
</dbReference>
<keyword evidence="2" id="KW-0547">Nucleotide-binding</keyword>
<dbReference type="InterPro" id="IPR041679">
    <property type="entry name" value="DNA2/NAM7-like_C"/>
</dbReference>
<evidence type="ECO:0000256" key="3">
    <source>
        <dbReference type="ARBA" id="ARBA00022801"/>
    </source>
</evidence>
<evidence type="ECO:0000259" key="6">
    <source>
        <dbReference type="Pfam" id="PF13086"/>
    </source>
</evidence>
<keyword evidence="3" id="KW-0378">Hydrolase</keyword>
<evidence type="ECO:0000256" key="5">
    <source>
        <dbReference type="ARBA" id="ARBA00022840"/>
    </source>
</evidence>
<protein>
    <submittedName>
        <fullName evidence="8">Uncharacterized protein</fullName>
    </submittedName>
</protein>
<keyword evidence="4" id="KW-0347">Helicase</keyword>
<dbReference type="InterPro" id="IPR050534">
    <property type="entry name" value="Coronavir_polyprotein_1ab"/>
</dbReference>
<dbReference type="GO" id="GO:0043139">
    <property type="term" value="F:5'-3' DNA helicase activity"/>
    <property type="evidence" value="ECO:0007669"/>
    <property type="project" value="TreeGrafter"/>
</dbReference>
<evidence type="ECO:0000313" key="8">
    <source>
        <dbReference type="EMBL" id="RDU67651.1"/>
    </source>
</evidence>
<name>A0A3D8IST9_9HELI</name>
<dbReference type="PANTHER" id="PTHR43788:SF8">
    <property type="entry name" value="DNA-BINDING PROTEIN SMUBP-2"/>
    <property type="match status" value="1"/>
</dbReference>
<dbReference type="GO" id="GO:0016787">
    <property type="term" value="F:hydrolase activity"/>
    <property type="evidence" value="ECO:0007669"/>
    <property type="project" value="UniProtKB-KW"/>
</dbReference>
<feature type="domain" description="DNA2/NAM7 helicase-like C-terminal" evidence="7">
    <location>
        <begin position="464"/>
        <end position="557"/>
    </location>
</feature>
<accession>A0A3D8IST9</accession>
<evidence type="ECO:0000256" key="4">
    <source>
        <dbReference type="ARBA" id="ARBA00022806"/>
    </source>
</evidence>
<comment type="similarity">
    <text evidence="1">Belongs to the DNA2/NAM7 helicase family.</text>
</comment>
<dbReference type="RefSeq" id="WP_115542177.1">
    <property type="nucleotide sequence ID" value="NZ_NXLQ01000001.1"/>
</dbReference>
<dbReference type="EMBL" id="NXLQ01000001">
    <property type="protein sequence ID" value="RDU67651.1"/>
    <property type="molecule type" value="Genomic_DNA"/>
</dbReference>
<organism evidence="8 9">
    <name type="scientific">Helicobacter didelphidarum</name>
    <dbReference type="NCBI Taxonomy" id="2040648"/>
    <lineage>
        <taxon>Bacteria</taxon>
        <taxon>Pseudomonadati</taxon>
        <taxon>Campylobacterota</taxon>
        <taxon>Epsilonproteobacteria</taxon>
        <taxon>Campylobacterales</taxon>
        <taxon>Helicobacteraceae</taxon>
        <taxon>Helicobacter</taxon>
    </lineage>
</organism>
<keyword evidence="5" id="KW-0067">ATP-binding</keyword>
<evidence type="ECO:0000313" key="9">
    <source>
        <dbReference type="Proteomes" id="UP000256379"/>
    </source>
</evidence>
<sequence>MQGLQQYLIKSATDYLDYLEKNNLGLDEIKIHDVSIRSNNTLFLHLEKNLIGTDYLQLSLGDYNIDLDVIEEKSFNDVTRTLKITFENSMLKNLFEDIYKDVFFSIDEEQTSNIFEILLDTIDKNWRHNLGLFVDLKFLVKNIRDFCQQDIVSIKLPTKKPEKLAISLESFISQEQQEAIRGIFSSPISYIWGISGSGKTQVVLFTSVLNLIAQNKKVLLLAPTNTALEQIFSALITKCDKRGIYRSQFLRLGMPSADFLQNFPEVCMQNEEKEKVEQSNELFRTLTLKERLQDSLVIGATLDSFVKRYQSLSSLDFSHIFLDECAFSPLIKLIIPLSLEIPLTLLGDHKQLMPICLMEDSLIREKNHEVCLWNLNTLFLEEIFNSYQNLYLKSNYDEIKFKEIAYFKLTTTHRYGDNLAKILDRHIYLNGLRGVGLSTQIYYIDSAYLGKQYQYNHGRNESEGEADVIQMLVQSYNFKDYAVLTPFRHQQHLIVRKGVPRNRVFTIHKSQGKEFDMIIFSPVKMSKYLTNSNNKNALFALNVAVSRLKKDLIIVCDYGFWIRQNGQFITSLLQIAKPYPLKQQTQIFTF</sequence>
<evidence type="ECO:0000256" key="1">
    <source>
        <dbReference type="ARBA" id="ARBA00007913"/>
    </source>
</evidence>
<dbReference type="SUPFAM" id="SSF52540">
    <property type="entry name" value="P-loop containing nucleoside triphosphate hydrolases"/>
    <property type="match status" value="1"/>
</dbReference>
<evidence type="ECO:0000259" key="7">
    <source>
        <dbReference type="Pfam" id="PF13087"/>
    </source>
</evidence>
<dbReference type="InterPro" id="IPR027417">
    <property type="entry name" value="P-loop_NTPase"/>
</dbReference>
<dbReference type="Pfam" id="PF13086">
    <property type="entry name" value="AAA_11"/>
    <property type="match status" value="1"/>
</dbReference>
<keyword evidence="9" id="KW-1185">Reference proteome</keyword>